<keyword evidence="2" id="KW-0808">Transferase</keyword>
<dbReference type="EMBL" id="BKCJ010399472">
    <property type="protein sequence ID" value="GFA29271.1"/>
    <property type="molecule type" value="Genomic_DNA"/>
</dbReference>
<protein>
    <submittedName>
        <fullName evidence="2">Histone-lysine N-methyltransferase ASHR2</fullName>
    </submittedName>
</protein>
<sequence length="121" mass="14047">SGDNTEIMIRMIHDVPQGMEICLSYFPINLRYRERQKRLKDDYGFVCECDRCKVKANWSKSDQNGAAMDDDNGDVGEDEDEANMDEDDVDEEMDSEGEDGGMVNDGDDDFPHEYFFREFYV</sequence>
<accession>A0A699JDZ5</accession>
<dbReference type="InterPro" id="IPR044238">
    <property type="entry name" value="ASHR2-like"/>
</dbReference>
<dbReference type="GO" id="GO:0008168">
    <property type="term" value="F:methyltransferase activity"/>
    <property type="evidence" value="ECO:0007669"/>
    <property type="project" value="UniProtKB-KW"/>
</dbReference>
<organism evidence="2">
    <name type="scientific">Tanacetum cinerariifolium</name>
    <name type="common">Dalmatian daisy</name>
    <name type="synonym">Chrysanthemum cinerariifolium</name>
    <dbReference type="NCBI Taxonomy" id="118510"/>
    <lineage>
        <taxon>Eukaryota</taxon>
        <taxon>Viridiplantae</taxon>
        <taxon>Streptophyta</taxon>
        <taxon>Embryophyta</taxon>
        <taxon>Tracheophyta</taxon>
        <taxon>Spermatophyta</taxon>
        <taxon>Magnoliopsida</taxon>
        <taxon>eudicotyledons</taxon>
        <taxon>Gunneridae</taxon>
        <taxon>Pentapetalae</taxon>
        <taxon>asterids</taxon>
        <taxon>campanulids</taxon>
        <taxon>Asterales</taxon>
        <taxon>Asteraceae</taxon>
        <taxon>Asteroideae</taxon>
        <taxon>Anthemideae</taxon>
        <taxon>Anthemidinae</taxon>
        <taxon>Tanacetum</taxon>
    </lineage>
</organism>
<proteinExistence type="predicted"/>
<feature type="region of interest" description="Disordered" evidence="1">
    <location>
        <begin position="60"/>
        <end position="108"/>
    </location>
</feature>
<dbReference type="InterPro" id="IPR046341">
    <property type="entry name" value="SET_dom_sf"/>
</dbReference>
<keyword evidence="2" id="KW-0489">Methyltransferase</keyword>
<dbReference type="SUPFAM" id="SSF82199">
    <property type="entry name" value="SET domain"/>
    <property type="match status" value="1"/>
</dbReference>
<name>A0A699JDZ5_TANCI</name>
<evidence type="ECO:0000313" key="2">
    <source>
        <dbReference type="EMBL" id="GFA29271.1"/>
    </source>
</evidence>
<reference evidence="2" key="1">
    <citation type="journal article" date="2019" name="Sci. Rep.">
        <title>Draft genome of Tanacetum cinerariifolium, the natural source of mosquito coil.</title>
        <authorList>
            <person name="Yamashiro T."/>
            <person name="Shiraishi A."/>
            <person name="Satake H."/>
            <person name="Nakayama K."/>
        </authorList>
    </citation>
    <scope>NUCLEOTIDE SEQUENCE</scope>
</reference>
<dbReference type="PANTHER" id="PTHR47420:SF3">
    <property type="entry name" value="HISTONE-LYSINE N-METHYLTRANSFERASE ASHR2"/>
    <property type="match status" value="1"/>
</dbReference>
<dbReference type="PANTHER" id="PTHR47420">
    <property type="entry name" value="HISTONE-LYSINE N-METHYLTRANSFERASE ASHR2"/>
    <property type="match status" value="1"/>
</dbReference>
<gene>
    <name evidence="2" type="ORF">Tci_601243</name>
</gene>
<dbReference type="AlphaFoldDB" id="A0A699JDZ5"/>
<evidence type="ECO:0000256" key="1">
    <source>
        <dbReference type="SAM" id="MobiDB-lite"/>
    </source>
</evidence>
<comment type="caution">
    <text evidence="2">The sequence shown here is derived from an EMBL/GenBank/DDBJ whole genome shotgun (WGS) entry which is preliminary data.</text>
</comment>
<dbReference type="Gene3D" id="2.170.270.10">
    <property type="entry name" value="SET domain"/>
    <property type="match status" value="1"/>
</dbReference>
<dbReference type="GO" id="GO:0032259">
    <property type="term" value="P:methylation"/>
    <property type="evidence" value="ECO:0007669"/>
    <property type="project" value="UniProtKB-KW"/>
</dbReference>
<feature type="compositionally biased region" description="Acidic residues" evidence="1">
    <location>
        <begin position="68"/>
        <end position="108"/>
    </location>
</feature>
<feature type="non-terminal residue" evidence="2">
    <location>
        <position position="1"/>
    </location>
</feature>